<evidence type="ECO:0000256" key="1">
    <source>
        <dbReference type="SAM" id="SignalP"/>
    </source>
</evidence>
<protein>
    <submittedName>
        <fullName evidence="2">Alkyl hydroperoxide reductase subunit AhpC</fullName>
    </submittedName>
</protein>
<sequence>MKLKYLALLTLVMIIGSLVSGCGGPTKEEVMKELKPSETEKYAIHLFYKNDLPDSETTELNLFHNSNPEITKEIIKVQFWDQEQESNMDWAAAIGVKEFPMYVIVDINGIALETPFLSQVKEYLGKSLLNNS</sequence>
<evidence type="ECO:0000313" key="2">
    <source>
        <dbReference type="EMBL" id="MBB3153040.1"/>
    </source>
</evidence>
<keyword evidence="1" id="KW-0732">Signal</keyword>
<comment type="caution">
    <text evidence="2">The sequence shown here is derived from an EMBL/GenBank/DDBJ whole genome shotgun (WGS) entry which is preliminary data.</text>
</comment>
<dbReference type="Proteomes" id="UP000518605">
    <property type="component" value="Unassembled WGS sequence"/>
</dbReference>
<dbReference type="PROSITE" id="PS51257">
    <property type="entry name" value="PROKAR_LIPOPROTEIN"/>
    <property type="match status" value="1"/>
</dbReference>
<gene>
    <name evidence="2" type="ORF">FHS16_003099</name>
</gene>
<feature type="signal peptide" evidence="1">
    <location>
        <begin position="1"/>
        <end position="21"/>
    </location>
</feature>
<proteinExistence type="predicted"/>
<accession>A0A7W5GAS4</accession>
<reference evidence="2 3" key="1">
    <citation type="submission" date="2020-08" db="EMBL/GenBank/DDBJ databases">
        <title>Genomic Encyclopedia of Type Strains, Phase III (KMG-III): the genomes of soil and plant-associated and newly described type strains.</title>
        <authorList>
            <person name="Whitman W."/>
        </authorList>
    </citation>
    <scope>NUCLEOTIDE SEQUENCE [LARGE SCALE GENOMIC DNA]</scope>
    <source>
        <strain evidence="2 3">CECT 8234</strain>
    </source>
</reference>
<keyword evidence="3" id="KW-1185">Reference proteome</keyword>
<dbReference type="EMBL" id="JACHXW010000008">
    <property type="protein sequence ID" value="MBB3153040.1"/>
    <property type="molecule type" value="Genomic_DNA"/>
</dbReference>
<name>A0A7W5GAS4_9BACL</name>
<dbReference type="RefSeq" id="WP_183563855.1">
    <property type="nucleotide sequence ID" value="NZ_CBCSLB010000015.1"/>
</dbReference>
<feature type="chain" id="PRO_5039270620" evidence="1">
    <location>
        <begin position="22"/>
        <end position="132"/>
    </location>
</feature>
<organism evidence="2 3">
    <name type="scientific">Paenibacillus endophyticus</name>
    <dbReference type="NCBI Taxonomy" id="1294268"/>
    <lineage>
        <taxon>Bacteria</taxon>
        <taxon>Bacillati</taxon>
        <taxon>Bacillota</taxon>
        <taxon>Bacilli</taxon>
        <taxon>Bacillales</taxon>
        <taxon>Paenibacillaceae</taxon>
        <taxon>Paenibacillus</taxon>
    </lineage>
</organism>
<dbReference type="AlphaFoldDB" id="A0A7W5GAS4"/>
<evidence type="ECO:0000313" key="3">
    <source>
        <dbReference type="Proteomes" id="UP000518605"/>
    </source>
</evidence>